<dbReference type="GO" id="GO:0017038">
    <property type="term" value="P:protein import"/>
    <property type="evidence" value="ECO:0007669"/>
    <property type="project" value="InterPro"/>
</dbReference>
<protein>
    <recommendedName>
        <fullName evidence="12 13">Protein translocase subunit SecA</fullName>
        <ecNumber evidence="12">7.4.2.8</ecNumber>
    </recommendedName>
</protein>
<dbReference type="EC" id="7.4.2.8" evidence="12"/>
<dbReference type="SUPFAM" id="SSF81767">
    <property type="entry name" value="Pre-protein crosslinking domain of SecA"/>
    <property type="match status" value="1"/>
</dbReference>
<dbReference type="InterPro" id="IPR011115">
    <property type="entry name" value="SecA_DEAD"/>
</dbReference>
<keyword evidence="9 12" id="KW-1278">Translocase</keyword>
<feature type="region of interest" description="Disordered" evidence="14">
    <location>
        <begin position="1"/>
        <end position="21"/>
    </location>
</feature>
<keyword evidence="7 12" id="KW-0067">ATP-binding</keyword>
<evidence type="ECO:0000259" key="16">
    <source>
        <dbReference type="PROSITE" id="PS51194"/>
    </source>
</evidence>
<dbReference type="InterPro" id="IPR044722">
    <property type="entry name" value="SecA_SF2_C"/>
</dbReference>
<dbReference type="HAMAP" id="MF_01382">
    <property type="entry name" value="SecA"/>
    <property type="match status" value="1"/>
</dbReference>
<dbReference type="InterPro" id="IPR020937">
    <property type="entry name" value="SecA_CS"/>
</dbReference>
<evidence type="ECO:0000313" key="19">
    <source>
        <dbReference type="Proteomes" id="UP000051841"/>
    </source>
</evidence>
<evidence type="ECO:0000256" key="1">
    <source>
        <dbReference type="ARBA" id="ARBA00004170"/>
    </source>
</evidence>
<dbReference type="NCBIfam" id="NF006630">
    <property type="entry name" value="PRK09200.1"/>
    <property type="match status" value="1"/>
</dbReference>
<dbReference type="PROSITE" id="PS01312">
    <property type="entry name" value="SECA"/>
    <property type="match status" value="1"/>
</dbReference>
<dbReference type="GO" id="GO:0043952">
    <property type="term" value="P:protein transport by the Sec complex"/>
    <property type="evidence" value="ECO:0007669"/>
    <property type="project" value="TreeGrafter"/>
</dbReference>
<keyword evidence="3 12" id="KW-0813">Transport</keyword>
<dbReference type="PROSITE" id="PS51194">
    <property type="entry name" value="HELICASE_CTER"/>
    <property type="match status" value="1"/>
</dbReference>
<feature type="binding site" evidence="12">
    <location>
        <position position="571"/>
    </location>
    <ligand>
        <name>ATP</name>
        <dbReference type="ChEBI" id="CHEBI:30616"/>
    </ligand>
</feature>
<evidence type="ECO:0000256" key="7">
    <source>
        <dbReference type="ARBA" id="ARBA00022840"/>
    </source>
</evidence>
<feature type="domain" description="Helicase C-terminal" evidence="16">
    <location>
        <begin position="493"/>
        <end position="675"/>
    </location>
</feature>
<dbReference type="PANTHER" id="PTHR30612:SF0">
    <property type="entry name" value="CHLOROPLAST PROTEIN-TRANSPORTING ATPASE"/>
    <property type="match status" value="1"/>
</dbReference>
<dbReference type="InterPro" id="IPR036266">
    <property type="entry name" value="SecA_Wing/Scaffold_sf"/>
</dbReference>
<feature type="domain" description="SecA family profile" evidence="17">
    <location>
        <begin position="71"/>
        <end position="649"/>
    </location>
</feature>
<dbReference type="InterPro" id="IPR014018">
    <property type="entry name" value="SecA_motor_DEAD"/>
</dbReference>
<evidence type="ECO:0000259" key="17">
    <source>
        <dbReference type="PROSITE" id="PS51196"/>
    </source>
</evidence>
<comment type="catalytic activity">
    <reaction evidence="12">
        <text>ATP + H2O + cellular proteinSide 1 = ADP + phosphate + cellular proteinSide 2.</text>
        <dbReference type="EC" id="7.4.2.8"/>
    </reaction>
</comment>
<dbReference type="CDD" id="cd17928">
    <property type="entry name" value="DEXDc_SecA"/>
    <property type="match status" value="1"/>
</dbReference>
<organism evidence="18 19">
    <name type="scientific">Kandleria vitulina DSM 20405</name>
    <dbReference type="NCBI Taxonomy" id="1410657"/>
    <lineage>
        <taxon>Bacteria</taxon>
        <taxon>Bacillati</taxon>
        <taxon>Bacillota</taxon>
        <taxon>Erysipelotrichia</taxon>
        <taxon>Erysipelotrichales</taxon>
        <taxon>Coprobacillaceae</taxon>
        <taxon>Kandleria</taxon>
    </lineage>
</organism>
<dbReference type="SUPFAM" id="SSF81886">
    <property type="entry name" value="Helical scaffold and wing domains of SecA"/>
    <property type="match status" value="1"/>
</dbReference>
<proteinExistence type="inferred from homology"/>
<keyword evidence="10 12" id="KW-0811">Translocation</keyword>
<dbReference type="Gene3D" id="3.90.1440.10">
    <property type="entry name" value="SecA, preprotein cross-linking domain"/>
    <property type="match status" value="1"/>
</dbReference>
<comment type="caution">
    <text evidence="18">The sequence shown here is derived from an EMBL/GenBank/DDBJ whole genome shotgun (WGS) entry which is preliminary data.</text>
</comment>
<dbReference type="PROSITE" id="PS51196">
    <property type="entry name" value="SECA_MOTOR_DEAD"/>
    <property type="match status" value="1"/>
</dbReference>
<dbReference type="InterPro" id="IPR036670">
    <property type="entry name" value="SecA_X-link_sf"/>
</dbReference>
<dbReference type="NCBIfam" id="TIGR00963">
    <property type="entry name" value="secA"/>
    <property type="match status" value="1"/>
</dbReference>
<keyword evidence="11 12" id="KW-0472">Membrane</keyword>
<dbReference type="SMART" id="SM00958">
    <property type="entry name" value="SecA_PP_bind"/>
    <property type="match status" value="1"/>
</dbReference>
<evidence type="ECO:0000256" key="10">
    <source>
        <dbReference type="ARBA" id="ARBA00023010"/>
    </source>
</evidence>
<dbReference type="Gene3D" id="1.10.3060.10">
    <property type="entry name" value="Helical scaffold and wing domains of SecA"/>
    <property type="match status" value="1"/>
</dbReference>
<dbReference type="Pfam" id="PF07517">
    <property type="entry name" value="SecA_DEAD"/>
    <property type="match status" value="1"/>
</dbReference>
<evidence type="ECO:0000256" key="3">
    <source>
        <dbReference type="ARBA" id="ARBA00022448"/>
    </source>
</evidence>
<evidence type="ECO:0000256" key="2">
    <source>
        <dbReference type="ARBA" id="ARBA00007650"/>
    </source>
</evidence>
<reference evidence="18 19" key="1">
    <citation type="journal article" date="2015" name="Genome Announc.">
        <title>Expanding the biotechnology potential of lactobacilli through comparative genomics of 213 strains and associated genera.</title>
        <authorList>
            <person name="Sun Z."/>
            <person name="Harris H.M."/>
            <person name="McCann A."/>
            <person name="Guo C."/>
            <person name="Argimon S."/>
            <person name="Zhang W."/>
            <person name="Yang X."/>
            <person name="Jeffery I.B."/>
            <person name="Cooney J.C."/>
            <person name="Kagawa T.F."/>
            <person name="Liu W."/>
            <person name="Song Y."/>
            <person name="Salvetti E."/>
            <person name="Wrobel A."/>
            <person name="Rasinkangas P."/>
            <person name="Parkhill J."/>
            <person name="Rea M.C."/>
            <person name="O'Sullivan O."/>
            <person name="Ritari J."/>
            <person name="Douillard F.P."/>
            <person name="Paul Ross R."/>
            <person name="Yang R."/>
            <person name="Briner A.E."/>
            <person name="Felis G.E."/>
            <person name="de Vos W.M."/>
            <person name="Barrangou R."/>
            <person name="Klaenhammer T.R."/>
            <person name="Caufield P.W."/>
            <person name="Cui Y."/>
            <person name="Zhang H."/>
            <person name="O'Toole P.W."/>
        </authorList>
    </citation>
    <scope>NUCLEOTIDE SEQUENCE [LARGE SCALE GENOMIC DNA]</scope>
    <source>
        <strain evidence="18 19">DSM 20405</strain>
    </source>
</reference>
<feature type="binding site" evidence="12">
    <location>
        <begin position="173"/>
        <end position="177"/>
    </location>
    <ligand>
        <name>ATP</name>
        <dbReference type="ChEBI" id="CHEBI:30616"/>
    </ligand>
</feature>
<dbReference type="InterPro" id="IPR000185">
    <property type="entry name" value="SecA"/>
</dbReference>
<dbReference type="InterPro" id="IPR011116">
    <property type="entry name" value="SecA_Wing/Scaffold"/>
</dbReference>
<dbReference type="Pfam" id="PF01043">
    <property type="entry name" value="SecA_PP_bind"/>
    <property type="match status" value="1"/>
</dbReference>
<evidence type="ECO:0000256" key="8">
    <source>
        <dbReference type="ARBA" id="ARBA00022927"/>
    </source>
</evidence>
<feature type="domain" description="Helicase ATP-binding" evidence="15">
    <location>
        <begin position="157"/>
        <end position="325"/>
    </location>
</feature>
<name>A0A0R2H511_9FIRM</name>
<keyword evidence="6 12" id="KW-0547">Nucleotide-binding</keyword>
<dbReference type="GO" id="GO:0065002">
    <property type="term" value="P:intracellular protein transmembrane transport"/>
    <property type="evidence" value="ECO:0007669"/>
    <property type="project" value="UniProtKB-UniRule"/>
</dbReference>
<dbReference type="AlphaFoldDB" id="A0A0R2H511"/>
<dbReference type="EMBL" id="JQBL01000043">
    <property type="protein sequence ID" value="KRN47486.1"/>
    <property type="molecule type" value="Genomic_DNA"/>
</dbReference>
<evidence type="ECO:0000256" key="9">
    <source>
        <dbReference type="ARBA" id="ARBA00022967"/>
    </source>
</evidence>
<gene>
    <name evidence="12" type="primary">secA</name>
    <name evidence="18" type="ORF">IV49_GL001528</name>
</gene>
<dbReference type="InterPro" id="IPR001650">
    <property type="entry name" value="Helicase_C-like"/>
</dbReference>
<comment type="subcellular location">
    <subcellularLocation>
        <location evidence="12">Cell membrane</location>
        <topology evidence="12">Peripheral membrane protein</topology>
        <orientation evidence="12">Cytoplasmic side</orientation>
    </subcellularLocation>
    <subcellularLocation>
        <location evidence="12">Cytoplasm</location>
    </subcellularLocation>
    <subcellularLocation>
        <location evidence="1">Membrane</location>
        <topology evidence="1">Peripheral membrane protein</topology>
    </subcellularLocation>
    <text evidence="12">Distribution is 50-50.</text>
</comment>
<dbReference type="Pfam" id="PF07516">
    <property type="entry name" value="SecA_SW"/>
    <property type="match status" value="1"/>
</dbReference>
<evidence type="ECO:0000256" key="4">
    <source>
        <dbReference type="ARBA" id="ARBA00022475"/>
    </source>
</evidence>
<dbReference type="Gene3D" id="3.40.50.300">
    <property type="entry name" value="P-loop containing nucleotide triphosphate hydrolases"/>
    <property type="match status" value="3"/>
</dbReference>
<evidence type="ECO:0000259" key="15">
    <source>
        <dbReference type="PROSITE" id="PS51192"/>
    </source>
</evidence>
<evidence type="ECO:0000256" key="13">
    <source>
        <dbReference type="RuleBase" id="RU003874"/>
    </source>
</evidence>
<dbReference type="GO" id="GO:0008564">
    <property type="term" value="F:protein-exporting ATPase activity"/>
    <property type="evidence" value="ECO:0007669"/>
    <property type="project" value="UniProtKB-EC"/>
</dbReference>
<comment type="subunit">
    <text evidence="12">Monomer and homodimer. Part of the essential Sec protein translocation apparatus which comprises SecA, SecYEG and auxiliary proteins SecDF. Other proteins may also be involved.</text>
</comment>
<dbReference type="GO" id="GO:0005886">
    <property type="term" value="C:plasma membrane"/>
    <property type="evidence" value="ECO:0007669"/>
    <property type="project" value="UniProtKB-SubCell"/>
</dbReference>
<dbReference type="GO" id="GO:0006605">
    <property type="term" value="P:protein targeting"/>
    <property type="evidence" value="ECO:0007669"/>
    <property type="project" value="UniProtKB-UniRule"/>
</dbReference>
<dbReference type="GO" id="GO:0031522">
    <property type="term" value="C:cell envelope Sec protein transport complex"/>
    <property type="evidence" value="ECO:0007669"/>
    <property type="project" value="TreeGrafter"/>
</dbReference>
<keyword evidence="8 12" id="KW-0653">Protein transport</keyword>
<dbReference type="InterPro" id="IPR014001">
    <property type="entry name" value="Helicase_ATP-bd"/>
</dbReference>
<dbReference type="Pfam" id="PF21090">
    <property type="entry name" value="P-loop_SecA"/>
    <property type="match status" value="1"/>
</dbReference>
<accession>A0A0R2H511</accession>
<dbReference type="PANTHER" id="PTHR30612">
    <property type="entry name" value="SECA INNER MEMBRANE COMPONENT OF SEC PROTEIN SECRETION SYSTEM"/>
    <property type="match status" value="1"/>
</dbReference>
<dbReference type="RefSeq" id="WP_031589772.1">
    <property type="nucleotide sequence ID" value="NZ_JNKN01000044.1"/>
</dbReference>
<dbReference type="GO" id="GO:0005524">
    <property type="term" value="F:ATP binding"/>
    <property type="evidence" value="ECO:0007669"/>
    <property type="project" value="UniProtKB-UniRule"/>
</dbReference>
<dbReference type="SUPFAM" id="SSF52540">
    <property type="entry name" value="P-loop containing nucleoside triphosphate hydrolases"/>
    <property type="match status" value="2"/>
</dbReference>
<keyword evidence="5 12" id="KW-0963">Cytoplasm</keyword>
<evidence type="ECO:0000313" key="18">
    <source>
        <dbReference type="EMBL" id="KRN47486.1"/>
    </source>
</evidence>
<evidence type="ECO:0000256" key="12">
    <source>
        <dbReference type="HAMAP-Rule" id="MF_01382"/>
    </source>
</evidence>
<dbReference type="CDD" id="cd18803">
    <property type="entry name" value="SF2_C_secA"/>
    <property type="match status" value="1"/>
</dbReference>
<keyword evidence="4 12" id="KW-1003">Cell membrane</keyword>
<feature type="compositionally biased region" description="Basic residues" evidence="14">
    <location>
        <begin position="1"/>
        <end position="17"/>
    </location>
</feature>
<evidence type="ECO:0000256" key="11">
    <source>
        <dbReference type="ARBA" id="ARBA00023136"/>
    </source>
</evidence>
<comment type="similarity">
    <text evidence="2 12 13">Belongs to the SecA family.</text>
</comment>
<dbReference type="Proteomes" id="UP000051841">
    <property type="component" value="Unassembled WGS sequence"/>
</dbReference>
<dbReference type="PATRIC" id="fig|1410657.5.peg.1576"/>
<sequence length="886" mass="100463">MPKKKKEIKKQVKKRLKKEGEEHQDLNLDAKIVDLGDHRGDDIVVDTFDDVKLDAKPLPFSTKPQKDKKGFGAKLKSLFSQDNAILRKLNKQAEEILALEPQVQVMSDEELAAQTEFFKERLEKGETLDDILVEAFAVAREAAWRVLGLKAFKVQLMGGISLHNGDIAEMKTGEGKTLTSIFPVYLNALEGKGVHVITVNEYLARRDCEENGRVFKFLGLTVGLNERELDSDDKRRMHACDVTYTTNSELGFDYLRDNMVTSYDEKVLRPLHYALIDEVDSILIDESRTPLIISGGKKHTAAMYVSADKFVKKLTKDKDYEVDVESKSVTLTPDGITKAEKAFKVDNLFDPSNTALVHYINNALKANYTMTLNVEYMIATEDGSHDIRNAQIMIIDQFTGRVMPGRAYSDGLHQAIEAKEGVPIKEETVTLATITYQNFFRLFDKLAGMTGTAKTEEEEFRLIYNMRVIEIPTNKPVIREDKSDLVFSSKSAKYKAICEEVEKRHAYGQPILLGTVAVETSEVLSSMLRKKGIRHNVLNAKNHAKEAAIIEKAGVKGAVTIATNMAGRGTDIKLGEGVAEIGGLMVIGSERHESRRIDNQLRGRSGRQGDPGCSQFFVSFEDELMQRFANEKVKTFTDAFLEDDAIESRMVTRSIEAAQKRVEGQNFDIRKQLLEYDDIMRQQREIMYKERDDIMQSDDLKDIVKGMFKSAIELDVARFTKEDGKKPVVDMDGLLDYVGKNYMLLTTLKGKNADTVKNEPKKVEAALSEIVAMQYDNRFNKDLPLAVRTDYERRVLLGIIDHSWINHIDAMSKLRNGIYLRAYAQRDPLQEYTEEGFYMFEEMTKTISQEIAKTIVHMGIRPGTEMEQNIPEITVEVEFKEEEESK</sequence>
<dbReference type="GO" id="GO:0005829">
    <property type="term" value="C:cytosol"/>
    <property type="evidence" value="ECO:0007669"/>
    <property type="project" value="TreeGrafter"/>
</dbReference>
<dbReference type="PRINTS" id="PR00906">
    <property type="entry name" value="SECA"/>
</dbReference>
<feature type="binding site" evidence="12">
    <location>
        <position position="155"/>
    </location>
    <ligand>
        <name>ATP</name>
        <dbReference type="ChEBI" id="CHEBI:30616"/>
    </ligand>
</feature>
<evidence type="ECO:0000256" key="6">
    <source>
        <dbReference type="ARBA" id="ARBA00022741"/>
    </source>
</evidence>
<evidence type="ECO:0000256" key="5">
    <source>
        <dbReference type="ARBA" id="ARBA00022490"/>
    </source>
</evidence>
<dbReference type="FunFam" id="3.40.50.300:FF:000429">
    <property type="entry name" value="Preprotein translocase subunit SecA"/>
    <property type="match status" value="1"/>
</dbReference>
<dbReference type="InterPro" id="IPR011130">
    <property type="entry name" value="SecA_preprotein_X-link_dom"/>
</dbReference>
<dbReference type="PROSITE" id="PS51192">
    <property type="entry name" value="HELICASE_ATP_BIND_1"/>
    <property type="match status" value="1"/>
</dbReference>
<dbReference type="InterPro" id="IPR027417">
    <property type="entry name" value="P-loop_NTPase"/>
</dbReference>
<evidence type="ECO:0000256" key="14">
    <source>
        <dbReference type="SAM" id="MobiDB-lite"/>
    </source>
</evidence>
<dbReference type="SMART" id="SM00957">
    <property type="entry name" value="SecA_DEAD"/>
    <property type="match status" value="1"/>
</dbReference>
<comment type="function">
    <text evidence="12">Part of the Sec protein translocase complex. Interacts with the SecYEG preprotein conducting channel. Has a central role in coupling the hydrolysis of ATP to the transfer of proteins into and across the cell membrane, serving as an ATP-driven molecular motor driving the stepwise translocation of polypeptide chains across the membrane.</text>
</comment>
<keyword evidence="19" id="KW-1185">Reference proteome</keyword>